<dbReference type="PROSITE" id="PS50005">
    <property type="entry name" value="TPR"/>
    <property type="match status" value="1"/>
</dbReference>
<sequence>MRIMTLPFATLLLTLISCSSNQNPTEYASDYKEIVTDLFIQGNWNESIRIASIELRNPNISAHDQLFYLLKKGENFRFSEKYDSADVYFNRILSHPEIHKYPNFKGWALYGIGDLKYLSWSYFKVEEALDQAIPLLDSAMFYAEKSKDQSLISQVLYRSGSILQIQGEVEKSLANFNRGLEISINAADTAGIIRNDIHTASDLEELGQLDSALFHYKRAYELAKKLNKNYTEAHALCNLGLFYFDRNDFETAEEFFKRAQYISEELNHGIILCRSYYYLARLYTALNEDELSEKFLTKGLEIAKKKGYKNYENAFASFSSNN</sequence>
<gene>
    <name evidence="8" type="ORF">SAMN05421640_2117</name>
</gene>
<dbReference type="AlphaFoldDB" id="A0A239JDF9"/>
<comment type="subcellular location">
    <subcellularLocation>
        <location evidence="1">Cytoplasm</location>
    </subcellularLocation>
</comment>
<evidence type="ECO:0000313" key="8">
    <source>
        <dbReference type="EMBL" id="SNT03941.1"/>
    </source>
</evidence>
<reference evidence="8 9" key="1">
    <citation type="submission" date="2017-06" db="EMBL/GenBank/DDBJ databases">
        <authorList>
            <person name="Kim H.J."/>
            <person name="Triplett B.A."/>
        </authorList>
    </citation>
    <scope>NUCLEOTIDE SEQUENCE [LARGE SCALE GENOMIC DNA]</scope>
    <source>
        <strain evidence="8 9">DSM 19307</strain>
    </source>
</reference>
<dbReference type="InterPro" id="IPR019734">
    <property type="entry name" value="TPR_rpt"/>
</dbReference>
<accession>A0A239JDF9</accession>
<comment type="similarity">
    <text evidence="5">Belongs to the Rap family.</text>
</comment>
<dbReference type="SUPFAM" id="SSF48452">
    <property type="entry name" value="TPR-like"/>
    <property type="match status" value="1"/>
</dbReference>
<keyword evidence="3" id="KW-0677">Repeat</keyword>
<evidence type="ECO:0000256" key="7">
    <source>
        <dbReference type="SAM" id="SignalP"/>
    </source>
</evidence>
<name>A0A239JDF9_EKHLU</name>
<organism evidence="8 9">
    <name type="scientific">Ekhidna lutea</name>
    <dbReference type="NCBI Taxonomy" id="447679"/>
    <lineage>
        <taxon>Bacteria</taxon>
        <taxon>Pseudomonadati</taxon>
        <taxon>Bacteroidota</taxon>
        <taxon>Cytophagia</taxon>
        <taxon>Cytophagales</taxon>
        <taxon>Reichenbachiellaceae</taxon>
        <taxon>Ekhidna</taxon>
    </lineage>
</organism>
<dbReference type="EMBL" id="FZPD01000003">
    <property type="protein sequence ID" value="SNT03941.1"/>
    <property type="molecule type" value="Genomic_DNA"/>
</dbReference>
<dbReference type="PANTHER" id="PTHR46630">
    <property type="entry name" value="TETRATRICOPEPTIDE REPEAT PROTEIN 29"/>
    <property type="match status" value="1"/>
</dbReference>
<feature type="signal peptide" evidence="7">
    <location>
        <begin position="1"/>
        <end position="22"/>
    </location>
</feature>
<dbReference type="OrthoDB" id="9767435at2"/>
<dbReference type="GO" id="GO:0005737">
    <property type="term" value="C:cytoplasm"/>
    <property type="evidence" value="ECO:0007669"/>
    <property type="project" value="UniProtKB-SubCell"/>
</dbReference>
<evidence type="ECO:0000256" key="2">
    <source>
        <dbReference type="ARBA" id="ARBA00022490"/>
    </source>
</evidence>
<dbReference type="Pfam" id="PF13424">
    <property type="entry name" value="TPR_12"/>
    <property type="match status" value="2"/>
</dbReference>
<dbReference type="SMART" id="SM00028">
    <property type="entry name" value="TPR"/>
    <property type="match status" value="3"/>
</dbReference>
<dbReference type="PANTHER" id="PTHR46630:SF1">
    <property type="entry name" value="TETRATRICOPEPTIDE REPEAT PROTEIN 29"/>
    <property type="match status" value="1"/>
</dbReference>
<evidence type="ECO:0000256" key="3">
    <source>
        <dbReference type="ARBA" id="ARBA00022737"/>
    </source>
</evidence>
<keyword evidence="2" id="KW-0963">Cytoplasm</keyword>
<protein>
    <submittedName>
        <fullName evidence="8">Tetratricopeptide repeat-containing protein</fullName>
    </submittedName>
</protein>
<dbReference type="Gene3D" id="1.25.40.10">
    <property type="entry name" value="Tetratricopeptide repeat domain"/>
    <property type="match status" value="1"/>
</dbReference>
<feature type="chain" id="PRO_5012376259" evidence="7">
    <location>
        <begin position="23"/>
        <end position="322"/>
    </location>
</feature>
<evidence type="ECO:0000256" key="5">
    <source>
        <dbReference type="ARBA" id="ARBA00038253"/>
    </source>
</evidence>
<dbReference type="Proteomes" id="UP000198393">
    <property type="component" value="Unassembled WGS sequence"/>
</dbReference>
<evidence type="ECO:0000256" key="4">
    <source>
        <dbReference type="ARBA" id="ARBA00022803"/>
    </source>
</evidence>
<keyword evidence="4 6" id="KW-0802">TPR repeat</keyword>
<keyword evidence="7" id="KW-0732">Signal</keyword>
<evidence type="ECO:0000256" key="1">
    <source>
        <dbReference type="ARBA" id="ARBA00004496"/>
    </source>
</evidence>
<evidence type="ECO:0000313" key="9">
    <source>
        <dbReference type="Proteomes" id="UP000198393"/>
    </source>
</evidence>
<dbReference type="InterPro" id="IPR011990">
    <property type="entry name" value="TPR-like_helical_dom_sf"/>
</dbReference>
<evidence type="ECO:0000256" key="6">
    <source>
        <dbReference type="PROSITE-ProRule" id="PRU00339"/>
    </source>
</evidence>
<dbReference type="InterPro" id="IPR051476">
    <property type="entry name" value="Bac_ResReg_Asp_Phosphatase"/>
</dbReference>
<feature type="repeat" description="TPR" evidence="6">
    <location>
        <begin position="233"/>
        <end position="266"/>
    </location>
</feature>
<keyword evidence="9" id="KW-1185">Reference proteome</keyword>
<dbReference type="PROSITE" id="PS51257">
    <property type="entry name" value="PROKAR_LIPOPROTEIN"/>
    <property type="match status" value="1"/>
</dbReference>
<proteinExistence type="inferred from homology"/>